<reference evidence="5" key="1">
    <citation type="journal article" date="2019" name="Int. J. Syst. Evol. Microbiol.">
        <title>The Global Catalogue of Microorganisms (GCM) 10K type strain sequencing project: providing services to taxonomists for standard genome sequencing and annotation.</title>
        <authorList>
            <consortium name="The Broad Institute Genomics Platform"/>
            <consortium name="The Broad Institute Genome Sequencing Center for Infectious Disease"/>
            <person name="Wu L."/>
            <person name="Ma J."/>
        </authorList>
    </citation>
    <scope>NUCLEOTIDE SEQUENCE [LARGE SCALE GENOMIC DNA]</scope>
    <source>
        <strain evidence="5">JCM 11882</strain>
    </source>
</reference>
<feature type="region of interest" description="Disordered" evidence="1">
    <location>
        <begin position="191"/>
        <end position="219"/>
    </location>
</feature>
<gene>
    <name evidence="4" type="ORF">ACFO7U_17805</name>
</gene>
<evidence type="ECO:0000313" key="5">
    <source>
        <dbReference type="Proteomes" id="UP001595836"/>
    </source>
</evidence>
<keyword evidence="5" id="KW-1185">Reference proteome</keyword>
<keyword evidence="2" id="KW-0472">Membrane</keyword>
<proteinExistence type="predicted"/>
<feature type="domain" description="DUF1707" evidence="3">
    <location>
        <begin position="22"/>
        <end position="72"/>
    </location>
</feature>
<name>A0ABV9PVG3_9ACTN</name>
<accession>A0ABV9PVG3</accession>
<keyword evidence="2" id="KW-0812">Transmembrane</keyword>
<comment type="caution">
    <text evidence="4">The sequence shown here is derived from an EMBL/GenBank/DDBJ whole genome shotgun (WGS) entry which is preliminary data.</text>
</comment>
<sequence length="219" mass="23396">MTEPSSPDPTGPEPVPAPDLLLSDAERLHALTALGDHYAAGRLDDSEFHARSGDVAAARTLRQLRGSFSDLPGGMPLTSVDGMIVQSAITADGVGAGGVVASSSGASSSQVPAHRDVDAELAELRKRGKTIEALDGVVVGVTLVSFLILQFVVGWNFAWIVWPSLALTLGIPRLILRYNDDDEATYEKLKKADQKAREDRLRAANDRIRELGDGREGRD</sequence>
<evidence type="ECO:0000259" key="3">
    <source>
        <dbReference type="Pfam" id="PF08044"/>
    </source>
</evidence>
<dbReference type="EMBL" id="JBHSHP010000061">
    <property type="protein sequence ID" value="MFC4756626.1"/>
    <property type="molecule type" value="Genomic_DNA"/>
</dbReference>
<dbReference type="RefSeq" id="WP_344996697.1">
    <property type="nucleotide sequence ID" value="NZ_BAABCD010000057.1"/>
</dbReference>
<evidence type="ECO:0000256" key="1">
    <source>
        <dbReference type="SAM" id="MobiDB-lite"/>
    </source>
</evidence>
<dbReference type="Proteomes" id="UP001595836">
    <property type="component" value="Unassembled WGS sequence"/>
</dbReference>
<dbReference type="Pfam" id="PF08044">
    <property type="entry name" value="DUF1707"/>
    <property type="match status" value="1"/>
</dbReference>
<organism evidence="4 5">
    <name type="scientific">Dietzia aurantiaca</name>
    <dbReference type="NCBI Taxonomy" id="983873"/>
    <lineage>
        <taxon>Bacteria</taxon>
        <taxon>Bacillati</taxon>
        <taxon>Actinomycetota</taxon>
        <taxon>Actinomycetes</taxon>
        <taxon>Mycobacteriales</taxon>
        <taxon>Dietziaceae</taxon>
        <taxon>Dietzia</taxon>
    </lineage>
</organism>
<feature type="transmembrane region" description="Helical" evidence="2">
    <location>
        <begin position="133"/>
        <end position="153"/>
    </location>
</feature>
<evidence type="ECO:0000313" key="4">
    <source>
        <dbReference type="EMBL" id="MFC4756626.1"/>
    </source>
</evidence>
<protein>
    <submittedName>
        <fullName evidence="4">DUF1707 domain-containing protein</fullName>
    </submittedName>
</protein>
<feature type="transmembrane region" description="Helical" evidence="2">
    <location>
        <begin position="159"/>
        <end position="176"/>
    </location>
</feature>
<evidence type="ECO:0000256" key="2">
    <source>
        <dbReference type="SAM" id="Phobius"/>
    </source>
</evidence>
<dbReference type="InterPro" id="IPR012551">
    <property type="entry name" value="DUF1707_SHOCT-like"/>
</dbReference>
<keyword evidence="2" id="KW-1133">Transmembrane helix</keyword>